<dbReference type="OrthoDB" id="2506317at2759"/>
<dbReference type="Proteomes" id="UP000002748">
    <property type="component" value="Unassembled WGS sequence"/>
</dbReference>
<dbReference type="RefSeq" id="XP_014179540.1">
    <property type="nucleotide sequence ID" value="XM_014324065.1"/>
</dbReference>
<dbReference type="EMBL" id="ALBS01000211">
    <property type="protein sequence ID" value="EJT48132.1"/>
    <property type="molecule type" value="Genomic_DNA"/>
</dbReference>
<organism evidence="2 3">
    <name type="scientific">Trichosporon asahii var. asahii (strain ATCC 90039 / CBS 2479 / JCM 2466 / KCTC 7840 / NBRC 103889/ NCYC 2677 / UAMH 7654)</name>
    <name type="common">Yeast</name>
    <dbReference type="NCBI Taxonomy" id="1186058"/>
    <lineage>
        <taxon>Eukaryota</taxon>
        <taxon>Fungi</taxon>
        <taxon>Dikarya</taxon>
        <taxon>Basidiomycota</taxon>
        <taxon>Agaricomycotina</taxon>
        <taxon>Tremellomycetes</taxon>
        <taxon>Trichosporonales</taxon>
        <taxon>Trichosporonaceae</taxon>
        <taxon>Trichosporon</taxon>
    </lineage>
</organism>
<dbReference type="GeneID" id="25986349"/>
<evidence type="ECO:0000313" key="2">
    <source>
        <dbReference type="EMBL" id="EJT48132.1"/>
    </source>
</evidence>
<dbReference type="VEuPathDB" id="FungiDB:A1Q1_02836"/>
<evidence type="ECO:0000256" key="1">
    <source>
        <dbReference type="SAM" id="MobiDB-lite"/>
    </source>
</evidence>
<dbReference type="HOGENOM" id="CLU_106356_0_0_1"/>
<sequence length="155" mass="17134">MASQIGPIPEQYAAAATVPLIKSPSLWLPPPVQLPTDIHPLPDDITAYFVYPFTLEQHVLSLQPPPHVAIAERRARNAQALHDREAEEERKEREELNRKAPGYHSGSILAPTHKQKDVAETHTTGPVTSSPVKQVETDPMDALVAQLEEMETAKV</sequence>
<feature type="compositionally biased region" description="Polar residues" evidence="1">
    <location>
        <begin position="121"/>
        <end position="132"/>
    </location>
</feature>
<feature type="compositionally biased region" description="Basic and acidic residues" evidence="1">
    <location>
        <begin position="76"/>
        <end position="98"/>
    </location>
</feature>
<proteinExistence type="predicted"/>
<accession>J6EZ49</accession>
<comment type="caution">
    <text evidence="2">The sequence shown here is derived from an EMBL/GenBank/DDBJ whole genome shotgun (WGS) entry which is preliminary data.</text>
</comment>
<dbReference type="KEGG" id="tasa:A1Q1_02836"/>
<evidence type="ECO:0000313" key="3">
    <source>
        <dbReference type="Proteomes" id="UP000002748"/>
    </source>
</evidence>
<feature type="region of interest" description="Disordered" evidence="1">
    <location>
        <begin position="76"/>
        <end position="140"/>
    </location>
</feature>
<protein>
    <submittedName>
        <fullName evidence="2">Uncharacterized protein</fullName>
    </submittedName>
</protein>
<dbReference type="AlphaFoldDB" id="J6EZ49"/>
<gene>
    <name evidence="2" type="ORF">A1Q1_02836</name>
</gene>
<reference evidence="2 3" key="1">
    <citation type="journal article" date="2012" name="Eukaryot. Cell">
        <title>Draft genome sequence of CBS 2479, the standard type strain of Trichosporon asahii.</title>
        <authorList>
            <person name="Yang R.Y."/>
            <person name="Li H.T."/>
            <person name="Zhu H."/>
            <person name="Zhou G.P."/>
            <person name="Wang M."/>
            <person name="Wang L."/>
        </authorList>
    </citation>
    <scope>NUCLEOTIDE SEQUENCE [LARGE SCALE GENOMIC DNA]</scope>
    <source>
        <strain evidence="3">ATCC 90039 / CBS 2479 / JCM 2466 / KCTC 7840 / NCYC 2677 / UAMH 7654</strain>
    </source>
</reference>
<name>J6EZ49_TRIAS</name>